<reference evidence="1" key="1">
    <citation type="submission" date="2014-11" db="EMBL/GenBank/DDBJ databases">
        <authorList>
            <person name="Otto D Thomas"/>
            <person name="Naeem Raeece"/>
        </authorList>
    </citation>
    <scope>NUCLEOTIDE SEQUENCE</scope>
</reference>
<dbReference type="AlphaFoldDB" id="A0A0G4GYQ7"/>
<protein>
    <submittedName>
        <fullName evidence="1">Uncharacterized protein</fullName>
    </submittedName>
</protein>
<dbReference type="VEuPathDB" id="CryptoDB:Cvel_23957"/>
<sequence>MFLLVLPSQHFTQCWPICKTLFTLHPQVEPVLQGCKQKSLDDSQLTMTRDLDIGEVIIRVRDEPLCLVAVSSKCLWLHQSDMRHLLTFFNFRALRYSRGKCTFFCREHRWCSNIGLSCNCTFKNLLELLLVLLQGQYALLKVVQSIANLLRWQ</sequence>
<evidence type="ECO:0000313" key="1">
    <source>
        <dbReference type="EMBL" id="CEM36341.1"/>
    </source>
</evidence>
<organism evidence="1">
    <name type="scientific">Chromera velia CCMP2878</name>
    <dbReference type="NCBI Taxonomy" id="1169474"/>
    <lineage>
        <taxon>Eukaryota</taxon>
        <taxon>Sar</taxon>
        <taxon>Alveolata</taxon>
        <taxon>Colpodellida</taxon>
        <taxon>Chromeraceae</taxon>
        <taxon>Chromera</taxon>
    </lineage>
</organism>
<accession>A0A0G4GYQ7</accession>
<gene>
    <name evidence="1" type="ORF">Cvel_23957</name>
</gene>
<dbReference type="EMBL" id="CDMZ01001694">
    <property type="protein sequence ID" value="CEM36341.1"/>
    <property type="molecule type" value="Genomic_DNA"/>
</dbReference>
<name>A0A0G4GYQ7_9ALVE</name>
<proteinExistence type="predicted"/>